<evidence type="ECO:0000256" key="2">
    <source>
        <dbReference type="ARBA" id="ARBA00022598"/>
    </source>
</evidence>
<evidence type="ECO:0000259" key="5">
    <source>
        <dbReference type="PROSITE" id="PS50975"/>
    </source>
</evidence>
<dbReference type="Proteomes" id="UP000273611">
    <property type="component" value="Unassembled WGS sequence"/>
</dbReference>
<keyword evidence="2 6" id="KW-0436">Ligase</keyword>
<evidence type="ECO:0000256" key="3">
    <source>
        <dbReference type="ARBA" id="ARBA00023316"/>
    </source>
</evidence>
<accession>A0A432N9Y6</accession>
<dbReference type="Gene3D" id="3.30.470.20">
    <property type="entry name" value="ATP-grasp fold, B domain"/>
    <property type="match status" value="1"/>
</dbReference>
<dbReference type="InterPro" id="IPR011761">
    <property type="entry name" value="ATP-grasp"/>
</dbReference>
<organism evidence="6 7">
    <name type="scientific">Rhizobium anhuiense</name>
    <dbReference type="NCBI Taxonomy" id="1184720"/>
    <lineage>
        <taxon>Bacteria</taxon>
        <taxon>Pseudomonadati</taxon>
        <taxon>Pseudomonadota</taxon>
        <taxon>Alphaproteobacteria</taxon>
        <taxon>Hyphomicrobiales</taxon>
        <taxon>Rhizobiaceae</taxon>
        <taxon>Rhizobium/Agrobacterium group</taxon>
        <taxon>Rhizobium</taxon>
    </lineage>
</organism>
<proteinExistence type="inferred from homology"/>
<dbReference type="Pfam" id="PF07478">
    <property type="entry name" value="Dala_Dala_lig_C"/>
    <property type="match status" value="1"/>
</dbReference>
<dbReference type="GO" id="GO:0071555">
    <property type="term" value="P:cell wall organization"/>
    <property type="evidence" value="ECO:0007669"/>
    <property type="project" value="UniProtKB-KW"/>
</dbReference>
<dbReference type="EMBL" id="RIBW01000023">
    <property type="protein sequence ID" value="RUL96349.1"/>
    <property type="molecule type" value="Genomic_DNA"/>
</dbReference>
<dbReference type="AlphaFoldDB" id="A0A432N9Y6"/>
<evidence type="ECO:0000313" key="7">
    <source>
        <dbReference type="Proteomes" id="UP000273611"/>
    </source>
</evidence>
<dbReference type="GO" id="GO:0008716">
    <property type="term" value="F:D-alanine-D-alanine ligase activity"/>
    <property type="evidence" value="ECO:0007669"/>
    <property type="project" value="InterPro"/>
</dbReference>
<dbReference type="SUPFAM" id="SSF52440">
    <property type="entry name" value="PreATP-grasp domain"/>
    <property type="match status" value="1"/>
</dbReference>
<dbReference type="PANTHER" id="PTHR23132">
    <property type="entry name" value="D-ALANINE--D-ALANINE LIGASE"/>
    <property type="match status" value="1"/>
</dbReference>
<keyword evidence="4" id="KW-0067">ATP-binding</keyword>
<evidence type="ECO:0000256" key="4">
    <source>
        <dbReference type="PROSITE-ProRule" id="PRU00409"/>
    </source>
</evidence>
<dbReference type="InterPro" id="IPR011095">
    <property type="entry name" value="Dala_Dala_lig_C"/>
</dbReference>
<dbReference type="Gene3D" id="3.40.50.20">
    <property type="match status" value="1"/>
</dbReference>
<name>A0A432N9Y6_9HYPH</name>
<dbReference type="Gene3D" id="3.30.1490.20">
    <property type="entry name" value="ATP-grasp fold, A domain"/>
    <property type="match status" value="1"/>
</dbReference>
<gene>
    <name evidence="6" type="ORF">EEQ99_31050</name>
</gene>
<dbReference type="GO" id="GO:0046872">
    <property type="term" value="F:metal ion binding"/>
    <property type="evidence" value="ECO:0007669"/>
    <property type="project" value="InterPro"/>
</dbReference>
<dbReference type="SUPFAM" id="SSF56059">
    <property type="entry name" value="Glutathione synthetase ATP-binding domain-like"/>
    <property type="match status" value="1"/>
</dbReference>
<keyword evidence="4" id="KW-0547">Nucleotide-binding</keyword>
<reference evidence="6 7" key="1">
    <citation type="journal article" date="2015" name="Int. J. Syst. Evol. Microbiol.">
        <title>Rhizobium anhuiense sp. nov., isolated from effective nodules of Vicia faba and Pisum sativum.</title>
        <authorList>
            <person name="Zhang Y.J."/>
            <person name="Zheng W.T."/>
            <person name="Everall I."/>
            <person name="Young J.P."/>
            <person name="Zhang X.X."/>
            <person name="Tian C.F."/>
            <person name="Sui X.H."/>
            <person name="Wang E.T."/>
            <person name="Chen W.X."/>
        </authorList>
    </citation>
    <scope>NUCLEOTIDE SEQUENCE [LARGE SCALE GENOMIC DNA]</scope>
    <source>
        <strain evidence="6 7">CCBAU 23252</strain>
    </source>
</reference>
<evidence type="ECO:0000256" key="1">
    <source>
        <dbReference type="ARBA" id="ARBA00010871"/>
    </source>
</evidence>
<keyword evidence="3" id="KW-0961">Cell wall biogenesis/degradation</keyword>
<comment type="similarity">
    <text evidence="1">Belongs to the D-alanine--D-alanine ligase family.</text>
</comment>
<dbReference type="PROSITE" id="PS50975">
    <property type="entry name" value="ATP_GRASP"/>
    <property type="match status" value="1"/>
</dbReference>
<sequence>MALEVSFLFGGISTEYDGSITSLINVISSYLALSDEKRPFAVKHLYHISRNDGLVRTIPFCSVLTIEKLQAYLSDTSTLPGDTLLTTFDSIKSRDEYVVNLLHGQFGEDGGVQTLAALAGLRGTFGDPHVASLTMNKYAMSAFVSSVLPAELVRVPETTLVTPANVADSLEIVKSLRHSIVVKPNSLGSSLFAKLFHEPSNSKTEIEALLHTIFAHDKAALIQEFIPGDEYTCGCIIGSRMITTLPIVKLEADMQFCGRDQKYSSRIAKKKVISDNSDIFFRLQSIAQKIASSLDFYNMVRFDFRVCKESNIWFLECNYIPGLAEGSSFEKMLHRHGMTVIDLIARVMADSNPYRKPGHYIEYERVNES</sequence>
<dbReference type="InterPro" id="IPR013815">
    <property type="entry name" value="ATP_grasp_subdomain_1"/>
</dbReference>
<evidence type="ECO:0000313" key="6">
    <source>
        <dbReference type="EMBL" id="RUL96349.1"/>
    </source>
</evidence>
<dbReference type="InterPro" id="IPR016185">
    <property type="entry name" value="PreATP-grasp_dom_sf"/>
</dbReference>
<protein>
    <submittedName>
        <fullName evidence="6">D-alanine--D-alanine ligase</fullName>
    </submittedName>
</protein>
<feature type="domain" description="ATP-grasp" evidence="5">
    <location>
        <begin position="145"/>
        <end position="349"/>
    </location>
</feature>
<dbReference type="RefSeq" id="WP_127431681.1">
    <property type="nucleotide sequence ID" value="NZ_BMFI01000025.1"/>
</dbReference>
<dbReference type="GO" id="GO:0005524">
    <property type="term" value="F:ATP binding"/>
    <property type="evidence" value="ECO:0007669"/>
    <property type="project" value="UniProtKB-UniRule"/>
</dbReference>
<comment type="caution">
    <text evidence="6">The sequence shown here is derived from an EMBL/GenBank/DDBJ whole genome shotgun (WGS) entry which is preliminary data.</text>
</comment>
<dbReference type="PANTHER" id="PTHR23132:SF14">
    <property type="entry name" value="ATP-GRASP DOMAIN-CONTAINING PROTEIN"/>
    <property type="match status" value="1"/>
</dbReference>